<evidence type="ECO:0000256" key="1">
    <source>
        <dbReference type="SAM" id="MobiDB-lite"/>
    </source>
</evidence>
<reference evidence="3" key="2">
    <citation type="submission" date="2021-02" db="UniProtKB">
        <authorList>
            <consortium name="EnsemblMetazoa"/>
        </authorList>
    </citation>
    <scope>IDENTIFICATION</scope>
    <source>
        <strain evidence="3">JHB</strain>
    </source>
</reference>
<evidence type="ECO:0000313" key="4">
    <source>
        <dbReference type="Proteomes" id="UP000002320"/>
    </source>
</evidence>
<dbReference type="EnsemblMetazoa" id="CPIJ019862-RA">
    <property type="protein sequence ID" value="CPIJ019862-PA"/>
    <property type="gene ID" value="CPIJ019862"/>
</dbReference>
<evidence type="ECO:0000313" key="3">
    <source>
        <dbReference type="EnsemblMetazoa" id="CPIJ019862-PA"/>
    </source>
</evidence>
<gene>
    <name evidence="3" type="primary">6054172</name>
    <name evidence="2" type="ORF">CpipJ_CPIJ019862</name>
</gene>
<dbReference type="EMBL" id="DS233830">
    <property type="protein sequence ID" value="EDS31882.1"/>
    <property type="molecule type" value="Genomic_DNA"/>
</dbReference>
<sequence>TDHHRTSSARVLRNNTRQRRRNEYATNQPLVQENAGSFDRKRPIQLQFKVSPLHPLLKQAMQKSVNIVLLFRHPS</sequence>
<evidence type="ECO:0000313" key="2">
    <source>
        <dbReference type="EMBL" id="EDS31882.1"/>
    </source>
</evidence>
<dbReference type="KEGG" id="cqu:CpipJ_CPIJ019862"/>
<dbReference type="InParanoid" id="B0XKG2"/>
<organism>
    <name type="scientific">Culex quinquefasciatus</name>
    <name type="common">Southern house mosquito</name>
    <name type="synonym">Culex pungens</name>
    <dbReference type="NCBI Taxonomy" id="7176"/>
    <lineage>
        <taxon>Eukaryota</taxon>
        <taxon>Metazoa</taxon>
        <taxon>Ecdysozoa</taxon>
        <taxon>Arthropoda</taxon>
        <taxon>Hexapoda</taxon>
        <taxon>Insecta</taxon>
        <taxon>Pterygota</taxon>
        <taxon>Neoptera</taxon>
        <taxon>Endopterygota</taxon>
        <taxon>Diptera</taxon>
        <taxon>Nematocera</taxon>
        <taxon>Culicoidea</taxon>
        <taxon>Culicidae</taxon>
        <taxon>Culicinae</taxon>
        <taxon>Culicini</taxon>
        <taxon>Culex</taxon>
        <taxon>Culex</taxon>
    </lineage>
</organism>
<dbReference type="VEuPathDB" id="VectorBase:CPIJ019862"/>
<reference evidence="2" key="1">
    <citation type="submission" date="2007-03" db="EMBL/GenBank/DDBJ databases">
        <title>Annotation of Culex pipiens quinquefasciatus.</title>
        <authorList>
            <consortium name="The Broad Institute Genome Sequencing Platform"/>
            <person name="Atkinson P.W."/>
            <person name="Hemingway J."/>
            <person name="Christensen B.M."/>
            <person name="Higgs S."/>
            <person name="Kodira C."/>
            <person name="Hannick L."/>
            <person name="Megy K."/>
            <person name="O'Leary S."/>
            <person name="Pearson M."/>
            <person name="Haas B.J."/>
            <person name="Mauceli E."/>
            <person name="Wortman J.R."/>
            <person name="Lee N.H."/>
            <person name="Guigo R."/>
            <person name="Stanke M."/>
            <person name="Alvarado L."/>
            <person name="Amedeo P."/>
            <person name="Antoine C.H."/>
            <person name="Arensburger P."/>
            <person name="Bidwell S.L."/>
            <person name="Crawford M."/>
            <person name="Camaro F."/>
            <person name="Devon K."/>
            <person name="Engels R."/>
            <person name="Hammond M."/>
            <person name="Howarth C."/>
            <person name="Koehrsen M."/>
            <person name="Lawson D."/>
            <person name="Montgomery P."/>
            <person name="Nene V."/>
            <person name="Nusbaum C."/>
            <person name="Puiu D."/>
            <person name="Romero-Severson J."/>
            <person name="Severson D.W."/>
            <person name="Shumway M."/>
            <person name="Sisk P."/>
            <person name="Stolte C."/>
            <person name="Zeng Q."/>
            <person name="Eisenstadt E."/>
            <person name="Fraser-Liggett C."/>
            <person name="Strausberg R."/>
            <person name="Galagan J."/>
            <person name="Birren B."/>
            <person name="Collins F.H."/>
        </authorList>
    </citation>
    <scope>NUCLEOTIDE SEQUENCE [LARGE SCALE GENOMIC DNA]</scope>
    <source>
        <strain evidence="2">JHB</strain>
    </source>
</reference>
<keyword evidence="4" id="KW-1185">Reference proteome</keyword>
<accession>B0XKG2</accession>
<proteinExistence type="predicted"/>
<protein>
    <submittedName>
        <fullName evidence="2 3">Uncharacterized protein</fullName>
    </submittedName>
</protein>
<feature type="non-terminal residue" evidence="2">
    <location>
        <position position="1"/>
    </location>
</feature>
<dbReference type="Proteomes" id="UP000002320">
    <property type="component" value="Unassembled WGS sequence"/>
</dbReference>
<dbReference type="AlphaFoldDB" id="B0XKG2"/>
<feature type="region of interest" description="Disordered" evidence="1">
    <location>
        <begin position="1"/>
        <end position="23"/>
    </location>
</feature>
<name>B0XKG2_CULQU</name>
<dbReference type="HOGENOM" id="CLU_2678053_0_0_1"/>